<dbReference type="InterPro" id="IPR002815">
    <property type="entry name" value="Spo11/TopoVI_A"/>
</dbReference>
<dbReference type="Gene3D" id="3.40.1360.10">
    <property type="match status" value="1"/>
</dbReference>
<comment type="subcellular location">
    <subcellularLocation>
        <location evidence="3">Nucleus</location>
    </subcellularLocation>
</comment>
<evidence type="ECO:0000256" key="4">
    <source>
        <dbReference type="ARBA" id="ARBA00006559"/>
    </source>
</evidence>
<evidence type="ECO:0000259" key="15">
    <source>
        <dbReference type="Pfam" id="PF04406"/>
    </source>
</evidence>
<dbReference type="Proteomes" id="UP000261540">
    <property type="component" value="Unplaced"/>
</dbReference>
<dbReference type="GO" id="GO:0007131">
    <property type="term" value="P:reciprocal meiotic recombination"/>
    <property type="evidence" value="ECO:0007669"/>
    <property type="project" value="TreeGrafter"/>
</dbReference>
<dbReference type="GeneTree" id="ENSGT00390000001787"/>
<evidence type="ECO:0000256" key="12">
    <source>
        <dbReference type="ARBA" id="ARBA00023242"/>
    </source>
</evidence>
<keyword evidence="9 14" id="KW-0799">Topoisomerase</keyword>
<dbReference type="GO" id="GO:0000706">
    <property type="term" value="P:meiotic DNA double-strand break processing"/>
    <property type="evidence" value="ECO:0007669"/>
    <property type="project" value="TreeGrafter"/>
</dbReference>
<dbReference type="RefSeq" id="XP_072569029.1">
    <property type="nucleotide sequence ID" value="XM_072712928.1"/>
</dbReference>
<evidence type="ECO:0000256" key="6">
    <source>
        <dbReference type="ARBA" id="ARBA00022723"/>
    </source>
</evidence>
<keyword evidence="6" id="KW-0479">Metal-binding</keyword>
<dbReference type="PROSITE" id="PS52041">
    <property type="entry name" value="TOPO_IIB"/>
    <property type="match status" value="1"/>
</dbReference>
<comment type="catalytic activity">
    <reaction evidence="1 14">
        <text>ATP-dependent breakage, passage and rejoining of double-stranded DNA.</text>
        <dbReference type="EC" id="5.6.2.2"/>
    </reaction>
</comment>
<evidence type="ECO:0000313" key="18">
    <source>
        <dbReference type="Proteomes" id="UP000261540"/>
    </source>
</evidence>
<evidence type="ECO:0000256" key="1">
    <source>
        <dbReference type="ARBA" id="ARBA00000185"/>
    </source>
</evidence>
<feature type="active site" description="O-(5'-phospho-DNA)-tyrosine intermediate" evidence="14">
    <location>
        <position position="135"/>
    </location>
</feature>
<feature type="domain" description="Topoisomerase 6 subunit A/Spo11 TOPRIM" evidence="16">
    <location>
        <begin position="216"/>
        <end position="357"/>
    </location>
</feature>
<dbReference type="PRINTS" id="PR01550">
    <property type="entry name" value="TOP6AFAMILY"/>
</dbReference>
<dbReference type="GeneID" id="111840535"/>
<dbReference type="GO" id="GO:0003918">
    <property type="term" value="F:DNA topoisomerase type II (double strand cut, ATP-hydrolyzing) activity"/>
    <property type="evidence" value="ECO:0007669"/>
    <property type="project" value="UniProtKB-UniRule"/>
</dbReference>
<reference evidence="17" key="1">
    <citation type="submission" date="2025-08" db="UniProtKB">
        <authorList>
            <consortium name="Ensembl"/>
        </authorList>
    </citation>
    <scope>IDENTIFICATION</scope>
</reference>
<name>A0A3B3QY90_9TELE</name>
<evidence type="ECO:0000256" key="3">
    <source>
        <dbReference type="ARBA" id="ARBA00004123"/>
    </source>
</evidence>
<keyword evidence="7" id="KW-0547">Nucleotide-binding</keyword>
<feature type="domain" description="Spo11/DNA topoisomerase VI subunit A N-terminal" evidence="15">
    <location>
        <begin position="107"/>
        <end position="167"/>
    </location>
</feature>
<dbReference type="GO" id="GO:0042138">
    <property type="term" value="P:meiotic DNA double-strand break formation"/>
    <property type="evidence" value="ECO:0007669"/>
    <property type="project" value="InterPro"/>
</dbReference>
<evidence type="ECO:0000256" key="8">
    <source>
        <dbReference type="ARBA" id="ARBA00022842"/>
    </source>
</evidence>
<sequence>MNTVVTGEFEELLEVEKLRARLLNSQDGQDAFQTEREEVTSQDVLSRIENVILGIVLSLSRGEAPVLAFHSRSHWLNVRFHSNIGLHMGSDTAVNIVRSDCPSSIGRFASTLKVLSTVYKLVQSNTYATKRDIYYNDTQLFGSQRTVDSVVDDISCMLKIPRRSLHVLATSKGLISGDLCYQEEDGTKMNCKSSLTAVSVSSNVYGIKNIVSSAKFILIVEKDATFQRLLDDEFGSKTSPCIMITGKGVPDINSRLMVRKLWDTLHIPILALVDADPHGIEIMSIYKYGSVSMSFEAQSLTVPSVMWLGLLPSDIERLRVPKDALVPFSKKDESKLSSLLKRPYVSLQPAWEKECRVTGLVGASPRQDSVGGWGTPWTGCRSLNAKRARALFHSPVLRDPQTVHVLAKTWSV</sequence>
<comment type="similarity">
    <text evidence="4 14">Belongs to the TOP6A family.</text>
</comment>
<dbReference type="FunFam" id="1.10.10.10:FF:000387">
    <property type="entry name" value="DNA topoisomerase 6 subunit A"/>
    <property type="match status" value="1"/>
</dbReference>
<dbReference type="EC" id="5.6.2.2" evidence="5"/>
<evidence type="ECO:0000256" key="2">
    <source>
        <dbReference type="ARBA" id="ARBA00001946"/>
    </source>
</evidence>
<dbReference type="Ensembl" id="ENSPKIT00000035022.1">
    <property type="protein sequence ID" value="ENSPKIP00000010884.1"/>
    <property type="gene ID" value="ENSPKIG00000025422.1"/>
</dbReference>
<comment type="cofactor">
    <cofactor evidence="2">
        <name>Mg(2+)</name>
        <dbReference type="ChEBI" id="CHEBI:18420"/>
    </cofactor>
</comment>
<dbReference type="AlphaFoldDB" id="A0A3B3QY90"/>
<evidence type="ECO:0000256" key="5">
    <source>
        <dbReference type="ARBA" id="ARBA00012895"/>
    </source>
</evidence>
<dbReference type="InterPro" id="IPR013048">
    <property type="entry name" value="Meiotic_Spo11"/>
</dbReference>
<dbReference type="Gene3D" id="1.10.10.10">
    <property type="entry name" value="Winged helix-like DNA-binding domain superfamily/Winged helix DNA-binding domain"/>
    <property type="match status" value="1"/>
</dbReference>
<keyword evidence="11 14" id="KW-0413">Isomerase</keyword>
<accession>A0A3B3QY90</accession>
<organism evidence="17 18">
    <name type="scientific">Paramormyrops kingsleyae</name>
    <dbReference type="NCBI Taxonomy" id="1676925"/>
    <lineage>
        <taxon>Eukaryota</taxon>
        <taxon>Metazoa</taxon>
        <taxon>Chordata</taxon>
        <taxon>Craniata</taxon>
        <taxon>Vertebrata</taxon>
        <taxon>Euteleostomi</taxon>
        <taxon>Actinopterygii</taxon>
        <taxon>Neopterygii</taxon>
        <taxon>Teleostei</taxon>
        <taxon>Osteoglossocephala</taxon>
        <taxon>Osteoglossomorpha</taxon>
        <taxon>Osteoglossiformes</taxon>
        <taxon>Mormyridae</taxon>
        <taxon>Paramormyrops</taxon>
    </lineage>
</organism>
<dbReference type="GO" id="GO:0000228">
    <property type="term" value="C:nuclear chromosome"/>
    <property type="evidence" value="ECO:0007669"/>
    <property type="project" value="TreeGrafter"/>
</dbReference>
<dbReference type="Pfam" id="PF21180">
    <property type="entry name" value="TOP6A-Spo11_Toprim"/>
    <property type="match status" value="1"/>
</dbReference>
<dbReference type="CDD" id="cd00223">
    <property type="entry name" value="TOPRIM_TopoIIB_SPO"/>
    <property type="match status" value="1"/>
</dbReference>
<dbReference type="InterPro" id="IPR034136">
    <property type="entry name" value="TOPRIM_Topo6A/Spo11"/>
</dbReference>
<dbReference type="PANTHER" id="PTHR10848">
    <property type="entry name" value="MEIOTIC RECOMBINATION PROTEIN SPO11"/>
    <property type="match status" value="1"/>
</dbReference>
<evidence type="ECO:0000256" key="7">
    <source>
        <dbReference type="ARBA" id="ARBA00022741"/>
    </source>
</evidence>
<evidence type="ECO:0000256" key="10">
    <source>
        <dbReference type="ARBA" id="ARBA00023125"/>
    </source>
</evidence>
<evidence type="ECO:0000256" key="13">
    <source>
        <dbReference type="ARBA" id="ARBA00082656"/>
    </source>
</evidence>
<dbReference type="PANTHER" id="PTHR10848:SF0">
    <property type="entry name" value="MEIOTIC RECOMBINATION PROTEIN SPO11"/>
    <property type="match status" value="1"/>
</dbReference>
<dbReference type="InterPro" id="IPR013049">
    <property type="entry name" value="Spo11/TopoVI_A_N"/>
</dbReference>
<proteinExistence type="inferred from homology"/>
<keyword evidence="8" id="KW-0460">Magnesium</keyword>
<keyword evidence="12" id="KW-0539">Nucleus</keyword>
<dbReference type="SUPFAM" id="SSF56726">
    <property type="entry name" value="DNA topoisomerase IV, alpha subunit"/>
    <property type="match status" value="1"/>
</dbReference>
<evidence type="ECO:0000256" key="14">
    <source>
        <dbReference type="PROSITE-ProRule" id="PRU01385"/>
    </source>
</evidence>
<dbReference type="GO" id="GO:0005524">
    <property type="term" value="F:ATP binding"/>
    <property type="evidence" value="ECO:0007669"/>
    <property type="project" value="InterPro"/>
</dbReference>
<evidence type="ECO:0000256" key="11">
    <source>
        <dbReference type="ARBA" id="ARBA00023235"/>
    </source>
</evidence>
<dbReference type="InterPro" id="IPR036388">
    <property type="entry name" value="WH-like_DNA-bd_sf"/>
</dbReference>
<dbReference type="InterPro" id="IPR036078">
    <property type="entry name" value="Spo11/TopoVI_A_sf"/>
</dbReference>
<dbReference type="STRING" id="1676925.ENSPKIP00000010884"/>
<dbReference type="Pfam" id="PF04406">
    <property type="entry name" value="TP6A_N"/>
    <property type="match status" value="1"/>
</dbReference>
<dbReference type="FunFam" id="3.40.1360.10:FF:000003">
    <property type="entry name" value="DNA topoisomerase 6 subunit A"/>
    <property type="match status" value="1"/>
</dbReference>
<keyword evidence="18" id="KW-1185">Reference proteome</keyword>
<reference evidence="17" key="2">
    <citation type="submission" date="2025-09" db="UniProtKB">
        <authorList>
            <consortium name="Ensembl"/>
        </authorList>
    </citation>
    <scope>IDENTIFICATION</scope>
</reference>
<evidence type="ECO:0000313" key="17">
    <source>
        <dbReference type="Ensembl" id="ENSPKIP00000010884.1"/>
    </source>
</evidence>
<protein>
    <recommendedName>
        <fullName evidence="5">DNA topoisomerase (ATP-hydrolyzing)</fullName>
        <ecNumber evidence="5">5.6.2.2</ecNumber>
    </recommendedName>
    <alternativeName>
        <fullName evidence="13">Meiotic recombination protein SPO11-3</fullName>
    </alternativeName>
</protein>
<evidence type="ECO:0000256" key="9">
    <source>
        <dbReference type="ARBA" id="ARBA00023029"/>
    </source>
</evidence>
<dbReference type="GO" id="GO:0046872">
    <property type="term" value="F:metal ion binding"/>
    <property type="evidence" value="ECO:0007669"/>
    <property type="project" value="UniProtKB-KW"/>
</dbReference>
<dbReference type="PRINTS" id="PR01551">
    <property type="entry name" value="SPO11HOMOLOG"/>
</dbReference>
<dbReference type="GO" id="GO:0003677">
    <property type="term" value="F:DNA binding"/>
    <property type="evidence" value="ECO:0007669"/>
    <property type="project" value="UniProtKB-UniRule"/>
</dbReference>
<evidence type="ECO:0000259" key="16">
    <source>
        <dbReference type="Pfam" id="PF21180"/>
    </source>
</evidence>
<keyword evidence="10 14" id="KW-0238">DNA-binding</keyword>